<name>B7PNK9_IXOSC</name>
<dbReference type="PaxDb" id="6945-B7PNK9"/>
<dbReference type="EnsemblMetazoa" id="ISCW005765-RA">
    <property type="protein sequence ID" value="ISCW005765-PA"/>
    <property type="gene ID" value="ISCW005765"/>
</dbReference>
<evidence type="ECO:0000313" key="2">
    <source>
        <dbReference type="EnsemblMetazoa" id="ISCW005765-PA"/>
    </source>
</evidence>
<proteinExistence type="predicted"/>
<protein>
    <submittedName>
        <fullName evidence="1 2">Uncharacterized protein</fullName>
    </submittedName>
</protein>
<dbReference type="Proteomes" id="UP000001555">
    <property type="component" value="Unassembled WGS sequence"/>
</dbReference>
<sequence>MLGGALPKGRVFFKHCVESRLTSYLETCTLSERGSSVDGYDNRSMTPWFVKESTLLVYDDKDSLSNKVKRCLQFLSRQPKIGWALFNIDEEVFRRDDCDMPTTRVTDYGRIKAVRNIIDAYHHRRTILEKL</sequence>
<dbReference type="EMBL" id="ABJB010079239">
    <property type="status" value="NOT_ANNOTATED_CDS"/>
    <property type="molecule type" value="Genomic_DNA"/>
</dbReference>
<dbReference type="VEuPathDB" id="VectorBase:ISCP_015020"/>
<reference evidence="1 3" key="1">
    <citation type="submission" date="2008-03" db="EMBL/GenBank/DDBJ databases">
        <title>Annotation of Ixodes scapularis.</title>
        <authorList>
            <consortium name="Ixodes scapularis Genome Project Consortium"/>
            <person name="Caler E."/>
            <person name="Hannick L.I."/>
            <person name="Bidwell S."/>
            <person name="Joardar V."/>
            <person name="Thiagarajan M."/>
            <person name="Amedeo P."/>
            <person name="Galinsky K.J."/>
            <person name="Schobel S."/>
            <person name="Inman J."/>
            <person name="Hostetler J."/>
            <person name="Miller J."/>
            <person name="Hammond M."/>
            <person name="Megy K."/>
            <person name="Lawson D."/>
            <person name="Kodira C."/>
            <person name="Sutton G."/>
            <person name="Meyer J."/>
            <person name="Hill C.A."/>
            <person name="Birren B."/>
            <person name="Nene V."/>
            <person name="Collins F."/>
            <person name="Alarcon-Chaidez F."/>
            <person name="Wikel S."/>
            <person name="Strausberg R."/>
        </authorList>
    </citation>
    <scope>NUCLEOTIDE SEQUENCE [LARGE SCALE GENOMIC DNA]</scope>
    <source>
        <strain evidence="3">Wikel</strain>
        <strain evidence="1">Wikel colony</strain>
    </source>
</reference>
<accession>B7PNK9</accession>
<keyword evidence="3" id="KW-1185">Reference proteome</keyword>
<gene>
    <name evidence="1" type="ORF">IscW_ISCW005765</name>
</gene>
<dbReference type="InParanoid" id="B7PNK9"/>
<dbReference type="OrthoDB" id="10387179at2759"/>
<dbReference type="HOGENOM" id="CLU_1929875_0_0_1"/>
<evidence type="ECO:0000313" key="3">
    <source>
        <dbReference type="Proteomes" id="UP000001555"/>
    </source>
</evidence>
<organism>
    <name type="scientific">Ixodes scapularis</name>
    <name type="common">Black-legged tick</name>
    <name type="synonym">Deer tick</name>
    <dbReference type="NCBI Taxonomy" id="6945"/>
    <lineage>
        <taxon>Eukaryota</taxon>
        <taxon>Metazoa</taxon>
        <taxon>Ecdysozoa</taxon>
        <taxon>Arthropoda</taxon>
        <taxon>Chelicerata</taxon>
        <taxon>Arachnida</taxon>
        <taxon>Acari</taxon>
        <taxon>Parasitiformes</taxon>
        <taxon>Ixodida</taxon>
        <taxon>Ixodoidea</taxon>
        <taxon>Ixodidae</taxon>
        <taxon>Ixodinae</taxon>
        <taxon>Ixodes</taxon>
    </lineage>
</organism>
<evidence type="ECO:0000313" key="1">
    <source>
        <dbReference type="EMBL" id="EEC08181.1"/>
    </source>
</evidence>
<reference evidence="2" key="2">
    <citation type="submission" date="2020-05" db="UniProtKB">
        <authorList>
            <consortium name="EnsemblMetazoa"/>
        </authorList>
    </citation>
    <scope>IDENTIFICATION</scope>
    <source>
        <strain evidence="2">wikel</strain>
    </source>
</reference>
<dbReference type="EMBL" id="DS753583">
    <property type="protein sequence ID" value="EEC08181.1"/>
    <property type="molecule type" value="Genomic_DNA"/>
</dbReference>
<dbReference type="VEuPathDB" id="VectorBase:ISCW005765"/>
<dbReference type="AlphaFoldDB" id="B7PNK9"/>